<dbReference type="InterPro" id="IPR011990">
    <property type="entry name" value="TPR-like_helical_dom_sf"/>
</dbReference>
<comment type="subcellular location">
    <subcellularLocation>
        <location evidence="5">Endoplasmic reticulum membrane</location>
        <topology evidence="5">Peripheral membrane protein</topology>
        <orientation evidence="5">Cytoplasmic side</orientation>
    </subcellularLocation>
</comment>
<dbReference type="PANTHER" id="PTHR12760">
    <property type="entry name" value="TETRATRICOPEPTIDE REPEAT PROTEIN"/>
    <property type="match status" value="1"/>
</dbReference>
<reference evidence="7 8" key="1">
    <citation type="submission" date="2023-05" db="EMBL/GenBank/DDBJ databases">
        <title>B98-5 Cell Line De Novo Hybrid Assembly: An Optical Mapping Approach.</title>
        <authorList>
            <person name="Kananen K."/>
            <person name="Auerbach J.A."/>
            <person name="Kautto E."/>
            <person name="Blachly J.S."/>
        </authorList>
    </citation>
    <scope>NUCLEOTIDE SEQUENCE [LARGE SCALE GENOMIC DNA]</scope>
    <source>
        <strain evidence="7">B95-8</strain>
        <tissue evidence="7">Cell line</tissue>
    </source>
</reference>
<accession>A0ABQ9UE89</accession>
<dbReference type="InterPro" id="IPR039856">
    <property type="entry name" value="EMC2-like"/>
</dbReference>
<keyword evidence="8" id="KW-1185">Reference proteome</keyword>
<comment type="caution">
    <text evidence="7">The sequence shown here is derived from an EMBL/GenBank/DDBJ whole genome shotgun (WGS) entry which is preliminary data.</text>
</comment>
<protein>
    <recommendedName>
        <fullName evidence="2 5">ER membrane protein complex subunit 2</fullName>
    </recommendedName>
</protein>
<comment type="similarity">
    <text evidence="1 5">Belongs to the EMC2 family.</text>
</comment>
<comment type="function">
    <text evidence="5">Part of the endoplasmic reticulum membrane protein complex (EMC) that enables the energy-independent insertion into endoplasmic reticulum membranes of newly synthesized membrane proteins.</text>
</comment>
<feature type="transmembrane region" description="Helical" evidence="6">
    <location>
        <begin position="260"/>
        <end position="281"/>
    </location>
</feature>
<evidence type="ECO:0000256" key="2">
    <source>
        <dbReference type="ARBA" id="ARBA00020823"/>
    </source>
</evidence>
<dbReference type="SUPFAM" id="SSF48452">
    <property type="entry name" value="TPR-like"/>
    <property type="match status" value="1"/>
</dbReference>
<keyword evidence="5 6" id="KW-0472">Membrane</keyword>
<feature type="repeat" description="TPR" evidence="4">
    <location>
        <begin position="73"/>
        <end position="106"/>
    </location>
</feature>
<keyword evidence="6" id="KW-0812">Transmembrane</keyword>
<gene>
    <name evidence="7" type="ORF">P7K49_026815</name>
</gene>
<evidence type="ECO:0000256" key="3">
    <source>
        <dbReference type="ARBA" id="ARBA00022803"/>
    </source>
</evidence>
<dbReference type="EMBL" id="JASSZA010000013">
    <property type="protein sequence ID" value="KAK2095399.1"/>
    <property type="molecule type" value="Genomic_DNA"/>
</dbReference>
<organism evidence="7 8">
    <name type="scientific">Saguinus oedipus</name>
    <name type="common">Cotton-top tamarin</name>
    <name type="synonym">Oedipomidas oedipus</name>
    <dbReference type="NCBI Taxonomy" id="9490"/>
    <lineage>
        <taxon>Eukaryota</taxon>
        <taxon>Metazoa</taxon>
        <taxon>Chordata</taxon>
        <taxon>Craniata</taxon>
        <taxon>Vertebrata</taxon>
        <taxon>Euteleostomi</taxon>
        <taxon>Mammalia</taxon>
        <taxon>Eutheria</taxon>
        <taxon>Euarchontoglires</taxon>
        <taxon>Primates</taxon>
        <taxon>Haplorrhini</taxon>
        <taxon>Platyrrhini</taxon>
        <taxon>Cebidae</taxon>
        <taxon>Callitrichinae</taxon>
        <taxon>Saguinus</taxon>
    </lineage>
</organism>
<dbReference type="InterPro" id="IPR019734">
    <property type="entry name" value="TPR_rpt"/>
</dbReference>
<keyword evidence="3 4" id="KW-0802">TPR repeat</keyword>
<evidence type="ECO:0000256" key="5">
    <source>
        <dbReference type="RuleBase" id="RU367091"/>
    </source>
</evidence>
<evidence type="ECO:0000256" key="4">
    <source>
        <dbReference type="PROSITE-ProRule" id="PRU00339"/>
    </source>
</evidence>
<dbReference type="Gene3D" id="1.25.40.10">
    <property type="entry name" value="Tetratricopeptide repeat domain"/>
    <property type="match status" value="2"/>
</dbReference>
<keyword evidence="6" id="KW-1133">Transmembrane helix</keyword>
<comment type="subunit">
    <text evidence="5">Component of the ER membrane protein complex (EMC).</text>
</comment>
<proteinExistence type="inferred from homology"/>
<evidence type="ECO:0000256" key="6">
    <source>
        <dbReference type="SAM" id="Phobius"/>
    </source>
</evidence>
<keyword evidence="5" id="KW-0256">Endoplasmic reticulum</keyword>
<dbReference type="PROSITE" id="PS50005">
    <property type="entry name" value="TPR"/>
    <property type="match status" value="1"/>
</dbReference>
<name>A0ABQ9UE89_SAGOE</name>
<evidence type="ECO:0000313" key="8">
    <source>
        <dbReference type="Proteomes" id="UP001266305"/>
    </source>
</evidence>
<dbReference type="Proteomes" id="UP001266305">
    <property type="component" value="Unassembled WGS sequence"/>
</dbReference>
<sequence>MRDKMRKWREENSRNSEQIVEVGEELINEYASKLGDDIWIIYEQVMIAALDYGRDDLALFCLQELRRQFPGSHRVKRLTGMRFEAMERYDDAIQLYDRILQEDPTNTRCVTQSPFILRSQREAGPTLPPVPTKLLHGNSGQGRHLGHSYFKSVIEDPIKLLSEILPSIKLQLSTKQSINMRKMVKGGMTELKKMMMIMKEGNIDQTRLEKMRTLAYFAGKIVKEMQNQKVKKADLLETKKPGMNLQNFISMNMSKLLNTFNILLSAVFITAGIFCYAKAAFCLEELMMINPHNHLYCQQYAEVKYTQGGLENLELSRKYFAQALKLNNRNMRALFGLYMSASHIASNPKASAKTKKDNMKYATWAASQINRAYQVSQEIEKKEEKPKKNSNMTSLDSQSFLELRTECDSERFSGFSSLFNSRALKILNSEIVINFAGRSKKETKYSLKAVEDMLETLQITQS</sequence>
<evidence type="ECO:0000313" key="7">
    <source>
        <dbReference type="EMBL" id="KAK2095399.1"/>
    </source>
</evidence>
<evidence type="ECO:0000256" key="1">
    <source>
        <dbReference type="ARBA" id="ARBA00010361"/>
    </source>
</evidence>